<keyword evidence="2" id="KW-1185">Reference proteome</keyword>
<evidence type="ECO:0008006" key="3">
    <source>
        <dbReference type="Google" id="ProtNLM"/>
    </source>
</evidence>
<evidence type="ECO:0000313" key="2">
    <source>
        <dbReference type="Proteomes" id="UP000824890"/>
    </source>
</evidence>
<accession>A0ABQ7ZMK3</accession>
<comment type="caution">
    <text evidence="1">The sequence shown here is derived from an EMBL/GenBank/DDBJ whole genome shotgun (WGS) entry which is preliminary data.</text>
</comment>
<evidence type="ECO:0000313" key="1">
    <source>
        <dbReference type="EMBL" id="KAH0881257.1"/>
    </source>
</evidence>
<dbReference type="EMBL" id="JAGKQM010000015">
    <property type="protein sequence ID" value="KAH0881257.1"/>
    <property type="molecule type" value="Genomic_DNA"/>
</dbReference>
<gene>
    <name evidence="1" type="ORF">HID58_068651</name>
</gene>
<reference evidence="1 2" key="1">
    <citation type="submission" date="2021-05" db="EMBL/GenBank/DDBJ databases">
        <title>Genome Assembly of Synthetic Allotetraploid Brassica napus Reveals Homoeologous Exchanges between Subgenomes.</title>
        <authorList>
            <person name="Davis J.T."/>
        </authorList>
    </citation>
    <scope>NUCLEOTIDE SEQUENCE [LARGE SCALE GENOMIC DNA]</scope>
    <source>
        <strain evidence="2">cv. Da-Ae</strain>
        <tissue evidence="1">Seedling</tissue>
    </source>
</reference>
<organism evidence="1 2">
    <name type="scientific">Brassica napus</name>
    <name type="common">Rape</name>
    <dbReference type="NCBI Taxonomy" id="3708"/>
    <lineage>
        <taxon>Eukaryota</taxon>
        <taxon>Viridiplantae</taxon>
        <taxon>Streptophyta</taxon>
        <taxon>Embryophyta</taxon>
        <taxon>Tracheophyta</taxon>
        <taxon>Spermatophyta</taxon>
        <taxon>Magnoliopsida</taxon>
        <taxon>eudicotyledons</taxon>
        <taxon>Gunneridae</taxon>
        <taxon>Pentapetalae</taxon>
        <taxon>rosids</taxon>
        <taxon>malvids</taxon>
        <taxon>Brassicales</taxon>
        <taxon>Brassicaceae</taxon>
        <taxon>Brassiceae</taxon>
        <taxon>Brassica</taxon>
    </lineage>
</organism>
<protein>
    <recommendedName>
        <fullName evidence="3">RNase H type-1 domain-containing protein</fullName>
    </recommendedName>
</protein>
<proteinExistence type="predicted"/>
<name>A0ABQ7ZMK3_BRANA</name>
<sequence>MFEEKFFEADEIVRKAKEEADSWFLAQQVQIGMKLTEANVSCAEVPSFEQNVSVGWVQCEFDMDWSSRGKNMEASWIVKDEKGKVLEHSKRAFSEVKSVGEEKLQLWLWVMENMKSLRKKKVKFVSTFGNLIEAIEKSILWPALQYEAGEIKRELQAFEAWELRIGSWTTIREELRTYPVLCCRQCRFQGI</sequence>
<dbReference type="Proteomes" id="UP000824890">
    <property type="component" value="Unassembled WGS sequence"/>
</dbReference>